<dbReference type="Proteomes" id="UP000266239">
    <property type="component" value="Unassembled WGS sequence"/>
</dbReference>
<keyword evidence="6" id="KW-0862">Zinc</keyword>
<dbReference type="Proteomes" id="UP000265427">
    <property type="component" value="Unassembled WGS sequence"/>
</dbReference>
<evidence type="ECO:0000259" key="10">
    <source>
        <dbReference type="Pfam" id="PF05649"/>
    </source>
</evidence>
<evidence type="ECO:0000256" key="1">
    <source>
        <dbReference type="ARBA" id="ARBA00001947"/>
    </source>
</evidence>
<evidence type="ECO:0000313" key="11">
    <source>
        <dbReference type="EMBL" id="RHY05707.1"/>
    </source>
</evidence>
<dbReference type="Pfam" id="PF05649">
    <property type="entry name" value="Peptidase_M13_N"/>
    <property type="match status" value="1"/>
</dbReference>
<comment type="cofactor">
    <cofactor evidence="1">
        <name>Zn(2+)</name>
        <dbReference type="ChEBI" id="CHEBI:29105"/>
    </cofactor>
</comment>
<accession>A0A397BSJ6</accession>
<comment type="similarity">
    <text evidence="2">Belongs to the peptidase M13 family.</text>
</comment>
<dbReference type="InterPro" id="IPR042089">
    <property type="entry name" value="Peptidase_M13_dom_2"/>
</dbReference>
<feature type="signal peptide" evidence="8">
    <location>
        <begin position="1"/>
        <end position="16"/>
    </location>
</feature>
<dbReference type="PANTHER" id="PTHR11733">
    <property type="entry name" value="ZINC METALLOPROTEASE FAMILY M13 NEPRILYSIN-RELATED"/>
    <property type="match status" value="1"/>
</dbReference>
<dbReference type="GO" id="GO:0004222">
    <property type="term" value="F:metalloendopeptidase activity"/>
    <property type="evidence" value="ECO:0007669"/>
    <property type="project" value="InterPro"/>
</dbReference>
<comment type="caution">
    <text evidence="12">The sequence shown here is derived from an EMBL/GenBank/DDBJ whole genome shotgun (WGS) entry which is preliminary data.</text>
</comment>
<dbReference type="InterPro" id="IPR008753">
    <property type="entry name" value="Peptidase_M13_N"/>
</dbReference>
<proteinExistence type="inferred from homology"/>
<keyword evidence="4" id="KW-0479">Metal-binding</keyword>
<evidence type="ECO:0000313" key="12">
    <source>
        <dbReference type="EMBL" id="RHY21398.1"/>
    </source>
</evidence>
<dbReference type="InterPro" id="IPR000718">
    <property type="entry name" value="Peptidase_M13"/>
</dbReference>
<evidence type="ECO:0000259" key="9">
    <source>
        <dbReference type="Pfam" id="PF01431"/>
    </source>
</evidence>
<keyword evidence="3" id="KW-0645">Protease</keyword>
<evidence type="ECO:0000256" key="4">
    <source>
        <dbReference type="ARBA" id="ARBA00022723"/>
    </source>
</evidence>
<evidence type="ECO:0000313" key="14">
    <source>
        <dbReference type="Proteomes" id="UP000266239"/>
    </source>
</evidence>
<dbReference type="VEuPathDB" id="FungiDB:H257_03282"/>
<organism evidence="12 14">
    <name type="scientific">Aphanomyces astaci</name>
    <name type="common">Crayfish plague agent</name>
    <dbReference type="NCBI Taxonomy" id="112090"/>
    <lineage>
        <taxon>Eukaryota</taxon>
        <taxon>Sar</taxon>
        <taxon>Stramenopiles</taxon>
        <taxon>Oomycota</taxon>
        <taxon>Saprolegniomycetes</taxon>
        <taxon>Saprolegniales</taxon>
        <taxon>Verrucalvaceae</taxon>
        <taxon>Aphanomyces</taxon>
    </lineage>
</organism>
<dbReference type="GO" id="GO:0046872">
    <property type="term" value="F:metal ion binding"/>
    <property type="evidence" value="ECO:0007669"/>
    <property type="project" value="UniProtKB-KW"/>
</dbReference>
<evidence type="ECO:0000313" key="13">
    <source>
        <dbReference type="Proteomes" id="UP000265427"/>
    </source>
</evidence>
<feature type="domain" description="Peptidase M13 N-terminal" evidence="10">
    <location>
        <begin position="139"/>
        <end position="274"/>
    </location>
</feature>
<dbReference type="GO" id="GO:0016485">
    <property type="term" value="P:protein processing"/>
    <property type="evidence" value="ECO:0007669"/>
    <property type="project" value="TreeGrafter"/>
</dbReference>
<keyword evidence="8" id="KW-0732">Signal</keyword>
<dbReference type="AlphaFoldDB" id="A0A397BSJ6"/>
<dbReference type="Pfam" id="PF01431">
    <property type="entry name" value="Peptidase_M13"/>
    <property type="match status" value="1"/>
</dbReference>
<dbReference type="EMBL" id="QUTA01004016">
    <property type="protein sequence ID" value="RHY21398.1"/>
    <property type="molecule type" value="Genomic_DNA"/>
</dbReference>
<dbReference type="GO" id="GO:0005886">
    <property type="term" value="C:plasma membrane"/>
    <property type="evidence" value="ECO:0007669"/>
    <property type="project" value="TreeGrafter"/>
</dbReference>
<reference evidence="13 14" key="1">
    <citation type="submission" date="2018-08" db="EMBL/GenBank/DDBJ databases">
        <title>Aphanomyces genome sequencing and annotation.</title>
        <authorList>
            <person name="Minardi D."/>
            <person name="Oidtmann B."/>
            <person name="Van Der Giezen M."/>
            <person name="Studholme D.J."/>
        </authorList>
    </citation>
    <scope>NUCLEOTIDE SEQUENCE [LARGE SCALE GENOMIC DNA]</scope>
    <source>
        <strain evidence="11 13">Kv</strain>
        <strain evidence="12 14">Yx</strain>
    </source>
</reference>
<dbReference type="SUPFAM" id="SSF55486">
    <property type="entry name" value="Metalloproteases ('zincins'), catalytic domain"/>
    <property type="match status" value="1"/>
</dbReference>
<evidence type="ECO:0000256" key="8">
    <source>
        <dbReference type="SAM" id="SignalP"/>
    </source>
</evidence>
<evidence type="ECO:0008006" key="15">
    <source>
        <dbReference type="Google" id="ProtNLM"/>
    </source>
</evidence>
<gene>
    <name evidence="12" type="ORF">DYB25_011781</name>
    <name evidence="11" type="ORF">DYB36_010496</name>
</gene>
<feature type="domain" description="Peptidase M13 C-terminal" evidence="9">
    <location>
        <begin position="327"/>
        <end position="409"/>
    </location>
</feature>
<evidence type="ECO:0000256" key="7">
    <source>
        <dbReference type="ARBA" id="ARBA00023049"/>
    </source>
</evidence>
<evidence type="ECO:0000256" key="3">
    <source>
        <dbReference type="ARBA" id="ARBA00022670"/>
    </source>
</evidence>
<keyword evidence="5" id="KW-0378">Hydrolase</keyword>
<dbReference type="Gene3D" id="3.40.390.10">
    <property type="entry name" value="Collagenase (Catalytic Domain)"/>
    <property type="match status" value="2"/>
</dbReference>
<dbReference type="InterPro" id="IPR018497">
    <property type="entry name" value="Peptidase_M13_C"/>
</dbReference>
<protein>
    <recommendedName>
        <fullName evidence="15">Peptidase M13 N-terminal domain-containing protein</fullName>
    </recommendedName>
</protein>
<keyword evidence="7" id="KW-0482">Metalloprotease</keyword>
<name>A0A397BSJ6_APHAT</name>
<evidence type="ECO:0000256" key="2">
    <source>
        <dbReference type="ARBA" id="ARBA00007357"/>
    </source>
</evidence>
<sequence>MVKVLISLISLAATAGYETPRVCDQAHRFLRKPLRRLLPIRVWRVVQGCYDPPGRTHNTDPITMLSIQNQALLTKILSDNKPKLGDDGCLPVIIRFEQTLAGVALNKLEEMEAVVFTYTAFTYYELDQKYPLLIGTPTASTSLDNTEALLKNTTLDDLRTIVEYKLIHASFNHLSPEFRTANWNFFGKIIDGEKVEPTREQFCIAEVDKTVGELLGQYFLDEVWSAETAKAVDELVKALESSTSTGIATADWLDDSTRANAQTKLSKFVYLLGGPENPQLYPTLTLDSKSYFNNRWKVSQVNIDTNLKLAGQPVDKRKFDVPPRHFRAYREYLKKFPSQYTEDAGDKLFYLSFAQARCSKNTDARLNTHLTDPHPPDRFRVTGALENDAEFARVFKCPTDSCLNPSNKCLLWE</sequence>
<feature type="chain" id="PRO_5036334625" description="Peptidase M13 N-terminal domain-containing protein" evidence="8">
    <location>
        <begin position="17"/>
        <end position="413"/>
    </location>
</feature>
<dbReference type="InterPro" id="IPR024079">
    <property type="entry name" value="MetalloPept_cat_dom_sf"/>
</dbReference>
<dbReference type="PANTHER" id="PTHR11733:SF167">
    <property type="entry name" value="FI17812P1-RELATED"/>
    <property type="match status" value="1"/>
</dbReference>
<dbReference type="EMBL" id="QUSZ01006449">
    <property type="protein sequence ID" value="RHY05707.1"/>
    <property type="molecule type" value="Genomic_DNA"/>
</dbReference>
<dbReference type="PROSITE" id="PS51885">
    <property type="entry name" value="NEPRILYSIN"/>
    <property type="match status" value="1"/>
</dbReference>
<dbReference type="Gene3D" id="1.10.1380.10">
    <property type="entry name" value="Neutral endopeptidase , domain2"/>
    <property type="match status" value="1"/>
</dbReference>
<evidence type="ECO:0000256" key="6">
    <source>
        <dbReference type="ARBA" id="ARBA00022833"/>
    </source>
</evidence>
<evidence type="ECO:0000256" key="5">
    <source>
        <dbReference type="ARBA" id="ARBA00022801"/>
    </source>
</evidence>